<dbReference type="InterPro" id="IPR057326">
    <property type="entry name" value="KR_dom"/>
</dbReference>
<feature type="compositionally biased region" description="Basic residues" evidence="4">
    <location>
        <begin position="202"/>
        <end position="232"/>
    </location>
</feature>
<reference evidence="7" key="1">
    <citation type="journal article" date="2019" name="Int. J. Syst. Evol. Microbiol.">
        <title>The Global Catalogue of Microorganisms (GCM) 10K type strain sequencing project: providing services to taxonomists for standard genome sequencing and annotation.</title>
        <authorList>
            <consortium name="The Broad Institute Genomics Platform"/>
            <consortium name="The Broad Institute Genome Sequencing Center for Infectious Disease"/>
            <person name="Wu L."/>
            <person name="Ma J."/>
        </authorList>
    </citation>
    <scope>NUCLEOTIDE SEQUENCE [LARGE SCALE GENOMIC DNA]</scope>
    <source>
        <strain evidence="7">NBRC 108730</strain>
    </source>
</reference>
<accession>A0ABQ6JIG8</accession>
<dbReference type="Proteomes" id="UP001157017">
    <property type="component" value="Unassembled WGS sequence"/>
</dbReference>
<evidence type="ECO:0000259" key="5">
    <source>
        <dbReference type="SMART" id="SM00822"/>
    </source>
</evidence>
<dbReference type="PRINTS" id="PR00081">
    <property type="entry name" value="GDHRDH"/>
</dbReference>
<dbReference type="Gene3D" id="3.40.50.720">
    <property type="entry name" value="NAD(P)-binding Rossmann-like Domain"/>
    <property type="match status" value="1"/>
</dbReference>
<protein>
    <recommendedName>
        <fullName evidence="5">Ketoreductase domain-containing protein</fullName>
    </recommendedName>
</protein>
<proteinExistence type="inferred from homology"/>
<gene>
    <name evidence="6" type="ORF">GCM10025868_32380</name>
</gene>
<keyword evidence="2" id="KW-0560">Oxidoreductase</keyword>
<sequence length="288" mass="30152">MTSRLTGTVALVTGASSGIGAETALALAAAGADVALVARRRDRLEALADRVRSLGTKAEVVEADVTDRAQAVGAVQQAVTALGRLDTVVNNAGVMLLGPVEGAPVEEWDRMIALNLQGLLYVTHAALPHLLEAAAGSRATADVVMVGSIAGRSAQAGMGVYNLTKHGVGAFAESLRQEVAGRHVRVSLVEPGPVATEPVHPHPARGARGRPLGVRRHPAAAGGRRRRRHRLRRDPAGPRRRERGAAASRRPGLTGRDAARPGLRVVRRRDRLCGPADRSAGPTARRVT</sequence>
<feature type="region of interest" description="Disordered" evidence="4">
    <location>
        <begin position="192"/>
        <end position="288"/>
    </location>
</feature>
<comment type="similarity">
    <text evidence="1 3">Belongs to the short-chain dehydrogenases/reductases (SDR) family.</text>
</comment>
<dbReference type="PANTHER" id="PTHR44196">
    <property type="entry name" value="DEHYDROGENASE/REDUCTASE SDR FAMILY MEMBER 7B"/>
    <property type="match status" value="1"/>
</dbReference>
<evidence type="ECO:0000256" key="2">
    <source>
        <dbReference type="ARBA" id="ARBA00023002"/>
    </source>
</evidence>
<dbReference type="Pfam" id="PF00106">
    <property type="entry name" value="adh_short"/>
    <property type="match status" value="1"/>
</dbReference>
<evidence type="ECO:0000256" key="1">
    <source>
        <dbReference type="ARBA" id="ARBA00006484"/>
    </source>
</evidence>
<dbReference type="InterPro" id="IPR036291">
    <property type="entry name" value="NAD(P)-bd_dom_sf"/>
</dbReference>
<evidence type="ECO:0000313" key="7">
    <source>
        <dbReference type="Proteomes" id="UP001157017"/>
    </source>
</evidence>
<evidence type="ECO:0000256" key="4">
    <source>
        <dbReference type="SAM" id="MobiDB-lite"/>
    </source>
</evidence>
<evidence type="ECO:0000313" key="6">
    <source>
        <dbReference type="EMBL" id="GMA87988.1"/>
    </source>
</evidence>
<dbReference type="SMART" id="SM00822">
    <property type="entry name" value="PKS_KR"/>
    <property type="match status" value="1"/>
</dbReference>
<keyword evidence="7" id="KW-1185">Reference proteome</keyword>
<feature type="domain" description="Ketoreductase" evidence="5">
    <location>
        <begin position="8"/>
        <end position="197"/>
    </location>
</feature>
<dbReference type="PANTHER" id="PTHR44196:SF1">
    <property type="entry name" value="DEHYDROGENASE_REDUCTASE SDR FAMILY MEMBER 7B"/>
    <property type="match status" value="1"/>
</dbReference>
<dbReference type="InterPro" id="IPR002347">
    <property type="entry name" value="SDR_fam"/>
</dbReference>
<dbReference type="PRINTS" id="PR00080">
    <property type="entry name" value="SDRFAMILY"/>
</dbReference>
<name>A0ABQ6JIG8_9ACTN</name>
<organism evidence="6 7">
    <name type="scientific">Angustibacter aerolatus</name>
    <dbReference type="NCBI Taxonomy" id="1162965"/>
    <lineage>
        <taxon>Bacteria</taxon>
        <taxon>Bacillati</taxon>
        <taxon>Actinomycetota</taxon>
        <taxon>Actinomycetes</taxon>
        <taxon>Kineosporiales</taxon>
        <taxon>Kineosporiaceae</taxon>
    </lineage>
</organism>
<comment type="caution">
    <text evidence="6">The sequence shown here is derived from an EMBL/GenBank/DDBJ whole genome shotgun (WGS) entry which is preliminary data.</text>
</comment>
<evidence type="ECO:0000256" key="3">
    <source>
        <dbReference type="RuleBase" id="RU000363"/>
    </source>
</evidence>
<dbReference type="SUPFAM" id="SSF51735">
    <property type="entry name" value="NAD(P)-binding Rossmann-fold domains"/>
    <property type="match status" value="1"/>
</dbReference>
<dbReference type="EMBL" id="BSUZ01000001">
    <property type="protein sequence ID" value="GMA87988.1"/>
    <property type="molecule type" value="Genomic_DNA"/>
</dbReference>